<dbReference type="SUPFAM" id="SSF52540">
    <property type="entry name" value="P-loop containing nucleoside triphosphate hydrolases"/>
    <property type="match status" value="1"/>
</dbReference>
<reference evidence="2" key="1">
    <citation type="submission" date="2023-07" db="EMBL/GenBank/DDBJ databases">
        <title>Characterization of two Paracoccaceae strains isolated from Phycosphere and proposal of Xinfangfangia lacusdiani sp. nov.</title>
        <authorList>
            <person name="Deng Y."/>
            <person name="Zhang Y.Q."/>
        </authorList>
    </citation>
    <scope>NUCLEOTIDE SEQUENCE [LARGE SCALE GENOMIC DNA]</scope>
    <source>
        <strain evidence="2">CPCC 101403</strain>
    </source>
</reference>
<keyword evidence="2" id="KW-1185">Reference proteome</keyword>
<comment type="caution">
    <text evidence="1">The sequence shown here is derived from an EMBL/GenBank/DDBJ whole genome shotgun (WGS) entry which is preliminary data.</text>
</comment>
<dbReference type="RefSeq" id="WP_311757576.1">
    <property type="nucleotide sequence ID" value="NZ_JAVRQI010000001.1"/>
</dbReference>
<organism evidence="1 2">
    <name type="scientific">Paracoccus broussonetiae</name>
    <dbReference type="NCBI Taxonomy" id="3075834"/>
    <lineage>
        <taxon>Bacteria</taxon>
        <taxon>Pseudomonadati</taxon>
        <taxon>Pseudomonadota</taxon>
        <taxon>Alphaproteobacteria</taxon>
        <taxon>Rhodobacterales</taxon>
        <taxon>Paracoccaceae</taxon>
        <taxon>Paracoccus</taxon>
    </lineage>
</organism>
<evidence type="ECO:0000313" key="1">
    <source>
        <dbReference type="EMBL" id="MDT1060475.1"/>
    </source>
</evidence>
<dbReference type="Proteomes" id="UP001251085">
    <property type="component" value="Unassembled WGS sequence"/>
</dbReference>
<sequence length="290" mass="32300">MALSIHLGAHKTASTHLQYSLRQVRDRLAQAGLFYADPGTLRDVLPLSQALARGEGCPAELSCRRQFQAAREGFADLLISEENILGGTHRSKIYSQRGTLYPRAPHRLRRVIDMAGGGPATLYLALRDPAGFHVSAFALQLSEGNEIELDAYMGGRDPARAPWSGLVKRLMQVEGVGRIVVWRYEDYAALRPELLARLLPEGMAGSVPEPEPRNVSITQPGYDWFVAQAMADNQADLRDLFRQARQKFPRRKGHPRLRLLDEAAHERSAGFYRAEIEALARMPGVELLLP</sequence>
<dbReference type="EMBL" id="JAVRQI010000001">
    <property type="protein sequence ID" value="MDT1060475.1"/>
    <property type="molecule type" value="Genomic_DNA"/>
</dbReference>
<proteinExistence type="predicted"/>
<dbReference type="InterPro" id="IPR027417">
    <property type="entry name" value="P-loop_NTPase"/>
</dbReference>
<name>A0ABU3E8H7_9RHOB</name>
<gene>
    <name evidence="1" type="ORF">RM190_01320</name>
</gene>
<evidence type="ECO:0000313" key="2">
    <source>
        <dbReference type="Proteomes" id="UP001251085"/>
    </source>
</evidence>
<accession>A0ABU3E8H7</accession>
<evidence type="ECO:0008006" key="3">
    <source>
        <dbReference type="Google" id="ProtNLM"/>
    </source>
</evidence>
<protein>
    <recommendedName>
        <fullName evidence="3">Sulfotransferase domain-containing protein</fullName>
    </recommendedName>
</protein>